<dbReference type="PROSITE" id="PS50106">
    <property type="entry name" value="PDZ"/>
    <property type="match status" value="1"/>
</dbReference>
<comment type="caution">
    <text evidence="7">The sequence shown here is derived from an EMBL/GenBank/DDBJ whole genome shotgun (WGS) entry which is preliminary data.</text>
</comment>
<evidence type="ECO:0000256" key="3">
    <source>
        <dbReference type="ARBA" id="ARBA00022801"/>
    </source>
</evidence>
<dbReference type="Pfam" id="PF17804">
    <property type="entry name" value="TSP_NTD"/>
    <property type="match status" value="1"/>
</dbReference>
<dbReference type="Pfam" id="PF11818">
    <property type="entry name" value="DUF3340"/>
    <property type="match status" value="1"/>
</dbReference>
<dbReference type="SUPFAM" id="SSF52096">
    <property type="entry name" value="ClpP/crotonase"/>
    <property type="match status" value="1"/>
</dbReference>
<evidence type="ECO:0000256" key="4">
    <source>
        <dbReference type="ARBA" id="ARBA00022825"/>
    </source>
</evidence>
<dbReference type="NCBIfam" id="TIGR00225">
    <property type="entry name" value="prc"/>
    <property type="match status" value="1"/>
</dbReference>
<dbReference type="SMART" id="SM00228">
    <property type="entry name" value="PDZ"/>
    <property type="match status" value="1"/>
</dbReference>
<dbReference type="Pfam" id="PF03572">
    <property type="entry name" value="Peptidase_S41"/>
    <property type="match status" value="1"/>
</dbReference>
<dbReference type="InterPro" id="IPR020992">
    <property type="entry name" value="Tail_Prtase_C"/>
</dbReference>
<keyword evidence="3 5" id="KW-0378">Hydrolase</keyword>
<dbReference type="EMBL" id="LWBO01000007">
    <property type="protein sequence ID" value="OQP50125.1"/>
    <property type="molecule type" value="Genomic_DNA"/>
</dbReference>
<dbReference type="PANTHER" id="PTHR32060">
    <property type="entry name" value="TAIL-SPECIFIC PROTEASE"/>
    <property type="match status" value="1"/>
</dbReference>
<keyword evidence="8" id="KW-1185">Reference proteome</keyword>
<dbReference type="InterPro" id="IPR004447">
    <property type="entry name" value="Peptidase_S41A"/>
</dbReference>
<dbReference type="PANTHER" id="PTHR32060:SF22">
    <property type="entry name" value="CARBOXYL-TERMINAL-PROCESSING PEPTIDASE 3, CHLOROPLASTIC"/>
    <property type="match status" value="1"/>
</dbReference>
<dbReference type="Gene3D" id="3.90.226.10">
    <property type="entry name" value="2-enoyl-CoA Hydratase, Chain A, domain 1"/>
    <property type="match status" value="1"/>
</dbReference>
<dbReference type="InterPro" id="IPR005151">
    <property type="entry name" value="Tail-specific_protease"/>
</dbReference>
<feature type="domain" description="PDZ" evidence="6">
    <location>
        <begin position="249"/>
        <end position="325"/>
    </location>
</feature>
<name>A0ABX3P0H6_9BACT</name>
<dbReference type="SUPFAM" id="SSF50156">
    <property type="entry name" value="PDZ domain-like"/>
    <property type="match status" value="1"/>
</dbReference>
<dbReference type="Gene3D" id="2.30.42.10">
    <property type="match status" value="1"/>
</dbReference>
<dbReference type="RefSeq" id="WP_014219444.1">
    <property type="nucleotide sequence ID" value="NZ_LWBO01000007.1"/>
</dbReference>
<dbReference type="InterPro" id="IPR001478">
    <property type="entry name" value="PDZ"/>
</dbReference>
<comment type="similarity">
    <text evidence="1 5">Belongs to the peptidase S41A family.</text>
</comment>
<gene>
    <name evidence="7" type="ORF">A4D02_27205</name>
</gene>
<keyword evidence="2 5" id="KW-0645">Protease</keyword>
<dbReference type="CDD" id="cd06782">
    <property type="entry name" value="cpPDZ_CPP-like"/>
    <property type="match status" value="1"/>
</dbReference>
<evidence type="ECO:0000313" key="7">
    <source>
        <dbReference type="EMBL" id="OQP50125.1"/>
    </source>
</evidence>
<evidence type="ECO:0000313" key="8">
    <source>
        <dbReference type="Proteomes" id="UP000192277"/>
    </source>
</evidence>
<protein>
    <recommendedName>
        <fullName evidence="6">PDZ domain-containing protein</fullName>
    </recommendedName>
</protein>
<proteinExistence type="inferred from homology"/>
<dbReference type="InterPro" id="IPR036034">
    <property type="entry name" value="PDZ_sf"/>
</dbReference>
<reference evidence="7 8" key="1">
    <citation type="submission" date="2016-04" db="EMBL/GenBank/DDBJ databases">
        <authorList>
            <person name="Chen L."/>
            <person name="Zhuang W."/>
            <person name="Wang G."/>
        </authorList>
    </citation>
    <scope>NUCLEOTIDE SEQUENCE [LARGE SCALE GENOMIC DNA]</scope>
    <source>
        <strain evidence="8">GR20</strain>
    </source>
</reference>
<evidence type="ECO:0000256" key="2">
    <source>
        <dbReference type="ARBA" id="ARBA00022670"/>
    </source>
</evidence>
<evidence type="ECO:0000259" key="6">
    <source>
        <dbReference type="PROSITE" id="PS50106"/>
    </source>
</evidence>
<dbReference type="InterPro" id="IPR040573">
    <property type="entry name" value="TSP_N"/>
</dbReference>
<keyword evidence="4 5" id="KW-0720">Serine protease</keyword>
<sequence>MKKGIITIAWVALQAFTPPRDDQRSILTQVGAMLEQRHYLQPVINDHFSKGVWEAHLHSLDNRKYIFLEEDIKQLAAWEFSLDNELHGDSIQFFPAVTSLYAKRYNEVAGIYRRLLTHPFTFNDKDSIFPDKEYVNFPANDTERERRWNNYLKQVVLEKFTALQEQRAQSKPGDANHGKTDKQLEQTARESLLKQLDKKLARYFGQNTQQLFSNYLNSILRYTDPHSDYFPPLDKQEFDQHMANRFYGIGSLLQEDEEGHVIIASLDAGGPAWKSNALTINDQIVKVGQGNDDTPVEVEGMSVKEVARLVRGEKGTMVRLYVRKADGNIVIVSLVREEIRREEAGARSAIIMKDGKKTGYIYLPVFYDDFAHADGAHCADDIEKEVNKLKAENVNSIIIDLRNNGGGSMVQVVKMVGMFVGSGPIVQVRSGNGTPQVITGNRLEPLYNGPLVVMVNELSASASEIFAAAIQDYKRGLIIGSSTFGKGTVQNEMQLGQQKEGALKLTVKKFYRINGGSTQQKGVIPDIVLPDIYETQGIHEANMPFALTWDGIQPLAFTERSNNNTDQLVAHATERIKRDSAFNCIRRYNDTLEIFKNTRGQGMTLALYKAHLVQRARIAHQFDAVLQLPEKRMMDVQELPGKDNGPWVKGLAKDIYLEQVLNTMTEMQ</sequence>
<dbReference type="InterPro" id="IPR029045">
    <property type="entry name" value="ClpP/crotonase-like_dom_sf"/>
</dbReference>
<dbReference type="Pfam" id="PF00595">
    <property type="entry name" value="PDZ"/>
    <property type="match status" value="1"/>
</dbReference>
<dbReference type="Proteomes" id="UP000192277">
    <property type="component" value="Unassembled WGS sequence"/>
</dbReference>
<evidence type="ECO:0000256" key="5">
    <source>
        <dbReference type="RuleBase" id="RU004404"/>
    </source>
</evidence>
<dbReference type="CDD" id="cd07560">
    <property type="entry name" value="Peptidase_S41_CPP"/>
    <property type="match status" value="1"/>
</dbReference>
<evidence type="ECO:0000256" key="1">
    <source>
        <dbReference type="ARBA" id="ARBA00009179"/>
    </source>
</evidence>
<accession>A0ABX3P0H6</accession>
<dbReference type="SMART" id="SM00245">
    <property type="entry name" value="TSPc"/>
    <property type="match status" value="1"/>
</dbReference>
<organism evidence="7 8">
    <name type="scientific">Niastella koreensis</name>
    <dbReference type="NCBI Taxonomy" id="354356"/>
    <lineage>
        <taxon>Bacteria</taxon>
        <taxon>Pseudomonadati</taxon>
        <taxon>Bacteroidota</taxon>
        <taxon>Chitinophagia</taxon>
        <taxon>Chitinophagales</taxon>
        <taxon>Chitinophagaceae</taxon>
        <taxon>Niastella</taxon>
    </lineage>
</organism>